<keyword evidence="2" id="KW-0418">Kinase</keyword>
<name>A0ABU0Z993_9MICO</name>
<dbReference type="SUPFAM" id="SSF52172">
    <property type="entry name" value="CheY-like"/>
    <property type="match status" value="1"/>
</dbReference>
<dbReference type="InterPro" id="IPR036388">
    <property type="entry name" value="WH-like_DNA-bd_sf"/>
</dbReference>
<dbReference type="Pfam" id="PF03861">
    <property type="entry name" value="ANTAR"/>
    <property type="match status" value="1"/>
</dbReference>
<evidence type="ECO:0000259" key="5">
    <source>
        <dbReference type="PROSITE" id="PS50921"/>
    </source>
</evidence>
<dbReference type="InterPro" id="IPR003018">
    <property type="entry name" value="GAF"/>
</dbReference>
<dbReference type="PROSITE" id="PS50921">
    <property type="entry name" value="ANTAR"/>
    <property type="match status" value="1"/>
</dbReference>
<evidence type="ECO:0000256" key="4">
    <source>
        <dbReference type="ARBA" id="ARBA00023163"/>
    </source>
</evidence>
<dbReference type="InterPro" id="IPR029016">
    <property type="entry name" value="GAF-like_dom_sf"/>
</dbReference>
<evidence type="ECO:0000256" key="3">
    <source>
        <dbReference type="ARBA" id="ARBA00023015"/>
    </source>
</evidence>
<dbReference type="PIRSF" id="PIRSF036625">
    <property type="entry name" value="GAF_ANTAR"/>
    <property type="match status" value="1"/>
</dbReference>
<keyword evidence="7" id="KW-1185">Reference proteome</keyword>
<sequence length="235" mass="25505">MKTREDRLLHTVAALADSLVADFDVVDLLQLLVDECTALFDAAAAGILLLSPTGELEVIVSTSERSEFVELMQLRVGEGPCVEAVATGRVVSVADLDHVSDRWPAFAGDARRSGFASLHAIPMRLRASTIGSLNLFRDRTGELNHADAVAARTFADIATISILQQRLVEESTIAQEQLQRALNSRVIIEQAKGYLAQSRGLDMDTAFQQIRSHARSTQTRLAEVAAEIVAGRLVL</sequence>
<dbReference type="InterPro" id="IPR011006">
    <property type="entry name" value="CheY-like_superfamily"/>
</dbReference>
<dbReference type="SUPFAM" id="SSF55781">
    <property type="entry name" value="GAF domain-like"/>
    <property type="match status" value="1"/>
</dbReference>
<evidence type="ECO:0000313" key="7">
    <source>
        <dbReference type="Proteomes" id="UP001235133"/>
    </source>
</evidence>
<comment type="caution">
    <text evidence="6">The sequence shown here is derived from an EMBL/GenBank/DDBJ whole genome shotgun (WGS) entry which is preliminary data.</text>
</comment>
<dbReference type="InterPro" id="IPR012074">
    <property type="entry name" value="GAF_ANTAR"/>
</dbReference>
<keyword evidence="3" id="KW-0805">Transcription regulation</keyword>
<protein>
    <submittedName>
        <fullName evidence="6">GAF and ANTAR domain-containing protein</fullName>
    </submittedName>
</protein>
<dbReference type="SMART" id="SM00065">
    <property type="entry name" value="GAF"/>
    <property type="match status" value="1"/>
</dbReference>
<dbReference type="Gene3D" id="3.30.450.40">
    <property type="match status" value="1"/>
</dbReference>
<dbReference type="RefSeq" id="WP_308870206.1">
    <property type="nucleotide sequence ID" value="NZ_JAVFWO010000015.1"/>
</dbReference>
<evidence type="ECO:0000256" key="2">
    <source>
        <dbReference type="ARBA" id="ARBA00022777"/>
    </source>
</evidence>
<evidence type="ECO:0000313" key="6">
    <source>
        <dbReference type="EMBL" id="MDQ7880439.1"/>
    </source>
</evidence>
<organism evidence="6 7">
    <name type="scientific">Microbacterium psychrotolerans</name>
    <dbReference type="NCBI Taxonomy" id="3068321"/>
    <lineage>
        <taxon>Bacteria</taxon>
        <taxon>Bacillati</taxon>
        <taxon>Actinomycetota</taxon>
        <taxon>Actinomycetes</taxon>
        <taxon>Micrococcales</taxon>
        <taxon>Microbacteriaceae</taxon>
        <taxon>Microbacterium</taxon>
    </lineage>
</organism>
<dbReference type="SMART" id="SM01012">
    <property type="entry name" value="ANTAR"/>
    <property type="match status" value="1"/>
</dbReference>
<keyword evidence="4" id="KW-0804">Transcription</keyword>
<gene>
    <name evidence="6" type="ORF">Q9R08_20810</name>
</gene>
<dbReference type="Gene3D" id="1.10.10.10">
    <property type="entry name" value="Winged helix-like DNA-binding domain superfamily/Winged helix DNA-binding domain"/>
    <property type="match status" value="1"/>
</dbReference>
<dbReference type="Proteomes" id="UP001235133">
    <property type="component" value="Unassembled WGS sequence"/>
</dbReference>
<feature type="domain" description="ANTAR" evidence="5">
    <location>
        <begin position="168"/>
        <end position="229"/>
    </location>
</feature>
<proteinExistence type="predicted"/>
<reference evidence="6 7" key="1">
    <citation type="submission" date="2023-08" db="EMBL/GenBank/DDBJ databases">
        <title>Microbacterium psychrotolerans sp. nov., a psychrotolerant bacterium isolated from soil in Heilongjiang Province, China.</title>
        <authorList>
            <person name="An P."/>
            <person name="Zhao D."/>
            <person name="Xiang H."/>
        </authorList>
    </citation>
    <scope>NUCLEOTIDE SEQUENCE [LARGE SCALE GENOMIC DNA]</scope>
    <source>
        <strain evidence="6 7">QXD-8</strain>
    </source>
</reference>
<dbReference type="EMBL" id="JAVFWO010000015">
    <property type="protein sequence ID" value="MDQ7880439.1"/>
    <property type="molecule type" value="Genomic_DNA"/>
</dbReference>
<keyword evidence="1" id="KW-0808">Transferase</keyword>
<dbReference type="Pfam" id="PF13185">
    <property type="entry name" value="GAF_2"/>
    <property type="match status" value="1"/>
</dbReference>
<evidence type="ECO:0000256" key="1">
    <source>
        <dbReference type="ARBA" id="ARBA00022679"/>
    </source>
</evidence>
<dbReference type="InterPro" id="IPR005561">
    <property type="entry name" value="ANTAR"/>
</dbReference>
<accession>A0ABU0Z993</accession>